<evidence type="ECO:0000256" key="8">
    <source>
        <dbReference type="ARBA" id="ARBA00023136"/>
    </source>
</evidence>
<keyword evidence="5 9" id="KW-0812">Transmembrane</keyword>
<evidence type="ECO:0000256" key="3">
    <source>
        <dbReference type="ARBA" id="ARBA00022475"/>
    </source>
</evidence>
<keyword evidence="7" id="KW-0520">NAD</keyword>
<dbReference type="InterPro" id="IPR005524">
    <property type="entry name" value="DUF318"/>
</dbReference>
<dbReference type="GO" id="GO:0070403">
    <property type="term" value="F:NAD+ binding"/>
    <property type="evidence" value="ECO:0007669"/>
    <property type="project" value="InterPro"/>
</dbReference>
<keyword evidence="8 9" id="KW-0472">Membrane</keyword>
<feature type="transmembrane region" description="Helical" evidence="9">
    <location>
        <begin position="355"/>
        <end position="374"/>
    </location>
</feature>
<dbReference type="PROSITE" id="PS50305">
    <property type="entry name" value="SIRTUIN"/>
    <property type="match status" value="1"/>
</dbReference>
<feature type="domain" description="Deacetylase sirtuin-type" evidence="10">
    <location>
        <begin position="3"/>
        <end position="276"/>
    </location>
</feature>
<keyword evidence="4" id="KW-0808">Transferase</keyword>
<evidence type="ECO:0000256" key="2">
    <source>
        <dbReference type="ARBA" id="ARBA00006386"/>
    </source>
</evidence>
<dbReference type="Gene3D" id="3.30.1600.10">
    <property type="entry name" value="SIR2/SIRT2 'Small Domain"/>
    <property type="match status" value="1"/>
</dbReference>
<dbReference type="EMBL" id="BARV01002415">
    <property type="protein sequence ID" value="GAH91713.1"/>
    <property type="molecule type" value="Genomic_DNA"/>
</dbReference>
<evidence type="ECO:0000259" key="10">
    <source>
        <dbReference type="PROSITE" id="PS50305"/>
    </source>
</evidence>
<dbReference type="SUPFAM" id="SSF52467">
    <property type="entry name" value="DHS-like NAD/FAD-binding domain"/>
    <property type="match status" value="1"/>
</dbReference>
<dbReference type="AlphaFoldDB" id="X1LC38"/>
<evidence type="ECO:0000256" key="7">
    <source>
        <dbReference type="ARBA" id="ARBA00023027"/>
    </source>
</evidence>
<evidence type="ECO:0000256" key="5">
    <source>
        <dbReference type="ARBA" id="ARBA00022692"/>
    </source>
</evidence>
<feature type="transmembrane region" description="Helical" evidence="9">
    <location>
        <begin position="325"/>
        <end position="346"/>
    </location>
</feature>
<gene>
    <name evidence="11" type="ORF">S06H3_06251</name>
</gene>
<comment type="similarity">
    <text evidence="2">Belongs to the UPF0718 family.</text>
</comment>
<dbReference type="GO" id="GO:0005886">
    <property type="term" value="C:plasma membrane"/>
    <property type="evidence" value="ECO:0007669"/>
    <property type="project" value="UniProtKB-SubCell"/>
</dbReference>
<keyword evidence="3" id="KW-1003">Cell membrane</keyword>
<name>X1LC38_9ZZZZ</name>
<evidence type="ECO:0000256" key="9">
    <source>
        <dbReference type="SAM" id="Phobius"/>
    </source>
</evidence>
<sequence length="376" mass="41605">MANIIDNEKVNLIAELIKESKYTVVLTGAGVSTGSGIADFRTPGKGIWEKVDPFKVTSITAFEENPQRFYHFYRPRIEILSRVSPNPAHKAIARLEEMGYIKCLITQNIDNLHQKAGSRKIIEVHGTLKEAVCRRCGKMISSELLLKKIETSEEKVPYCECGGVFKPNVVLFGEMLPNLDSAIYESMRADLMLTVGSSLQVSPGNMLPQYCLDRGGKLIIVNFMSTHLEKYIKSDNSKDRIKNRVISVIRYIFLDMFREIGPEILLGLILAALVSTIAPVGDFVGNHFSGGLGYLFSLVFGLAMYIYSTASVPLVHAFISQGMNIGAGMVLLIVGPVTSWGTLLVLRKSFGGKTLILYLTIISILALSFGYIFYLI</sequence>
<accession>X1LC38</accession>
<evidence type="ECO:0000256" key="4">
    <source>
        <dbReference type="ARBA" id="ARBA00022679"/>
    </source>
</evidence>
<dbReference type="Pfam" id="PF02146">
    <property type="entry name" value="SIR2"/>
    <property type="match status" value="1"/>
</dbReference>
<dbReference type="InterPro" id="IPR003000">
    <property type="entry name" value="Sirtuin"/>
</dbReference>
<dbReference type="PANTHER" id="PTHR11085:SF10">
    <property type="entry name" value="NAD-DEPENDENT PROTEIN DEACYLASE SIRTUIN-5, MITOCHONDRIAL-RELATED"/>
    <property type="match status" value="1"/>
</dbReference>
<evidence type="ECO:0000256" key="1">
    <source>
        <dbReference type="ARBA" id="ARBA00004651"/>
    </source>
</evidence>
<comment type="caution">
    <text evidence="11">The sequence shown here is derived from an EMBL/GenBank/DDBJ whole genome shotgun (WGS) entry which is preliminary data.</text>
</comment>
<dbReference type="Gene3D" id="3.40.50.1220">
    <property type="entry name" value="TPP-binding domain"/>
    <property type="match status" value="1"/>
</dbReference>
<feature type="transmembrane region" description="Helical" evidence="9">
    <location>
        <begin position="292"/>
        <end position="319"/>
    </location>
</feature>
<dbReference type="GO" id="GO:0017136">
    <property type="term" value="F:histone deacetylase activity, NAD-dependent"/>
    <property type="evidence" value="ECO:0007669"/>
    <property type="project" value="TreeGrafter"/>
</dbReference>
<dbReference type="Pfam" id="PF03773">
    <property type="entry name" value="ArsP_1"/>
    <property type="match status" value="1"/>
</dbReference>
<reference evidence="11" key="1">
    <citation type="journal article" date="2014" name="Front. Microbiol.">
        <title>High frequency of phylogenetically diverse reductive dehalogenase-homologous genes in deep subseafloor sedimentary metagenomes.</title>
        <authorList>
            <person name="Kawai M."/>
            <person name="Futagami T."/>
            <person name="Toyoda A."/>
            <person name="Takaki Y."/>
            <person name="Nishi S."/>
            <person name="Hori S."/>
            <person name="Arai W."/>
            <person name="Tsubouchi T."/>
            <person name="Morono Y."/>
            <person name="Uchiyama I."/>
            <person name="Ito T."/>
            <person name="Fujiyama A."/>
            <person name="Inagaki F."/>
            <person name="Takami H."/>
        </authorList>
    </citation>
    <scope>NUCLEOTIDE SEQUENCE</scope>
    <source>
        <strain evidence="11">Expedition CK06-06</strain>
    </source>
</reference>
<evidence type="ECO:0000313" key="11">
    <source>
        <dbReference type="EMBL" id="GAH91713.1"/>
    </source>
</evidence>
<evidence type="ECO:0000256" key="6">
    <source>
        <dbReference type="ARBA" id="ARBA00022989"/>
    </source>
</evidence>
<keyword evidence="6 9" id="KW-1133">Transmembrane helix</keyword>
<dbReference type="NCBIfam" id="NF001753">
    <property type="entry name" value="PRK00481.1-3"/>
    <property type="match status" value="1"/>
</dbReference>
<comment type="subcellular location">
    <subcellularLocation>
        <location evidence="1">Cell membrane</location>
        <topology evidence="1">Multi-pass membrane protein</topology>
    </subcellularLocation>
</comment>
<feature type="transmembrane region" description="Helical" evidence="9">
    <location>
        <begin position="264"/>
        <end position="285"/>
    </location>
</feature>
<dbReference type="InterPro" id="IPR029035">
    <property type="entry name" value="DHS-like_NAD/FAD-binding_dom"/>
</dbReference>
<dbReference type="PANTHER" id="PTHR11085">
    <property type="entry name" value="NAD-DEPENDENT PROTEIN DEACYLASE SIRTUIN-5, MITOCHONDRIAL-RELATED"/>
    <property type="match status" value="1"/>
</dbReference>
<organism evidence="11">
    <name type="scientific">marine sediment metagenome</name>
    <dbReference type="NCBI Taxonomy" id="412755"/>
    <lineage>
        <taxon>unclassified sequences</taxon>
        <taxon>metagenomes</taxon>
        <taxon>ecological metagenomes</taxon>
    </lineage>
</organism>
<dbReference type="InterPro" id="IPR026590">
    <property type="entry name" value="Ssirtuin_cat_dom"/>
</dbReference>
<proteinExistence type="inferred from homology"/>
<protein>
    <recommendedName>
        <fullName evidence="10">Deacetylase sirtuin-type domain-containing protein</fullName>
    </recommendedName>
</protein>
<dbReference type="InterPro" id="IPR050134">
    <property type="entry name" value="NAD-dep_sirtuin_deacylases"/>
</dbReference>
<dbReference type="InterPro" id="IPR026591">
    <property type="entry name" value="Sirtuin_cat_small_dom_sf"/>
</dbReference>